<dbReference type="InterPro" id="IPR008547">
    <property type="entry name" value="DUF829_TMEM53"/>
</dbReference>
<organism evidence="1 2">
    <name type="scientific">Folsomia candida</name>
    <name type="common">Springtail</name>
    <dbReference type="NCBI Taxonomy" id="158441"/>
    <lineage>
        <taxon>Eukaryota</taxon>
        <taxon>Metazoa</taxon>
        <taxon>Ecdysozoa</taxon>
        <taxon>Arthropoda</taxon>
        <taxon>Hexapoda</taxon>
        <taxon>Collembola</taxon>
        <taxon>Entomobryomorpha</taxon>
        <taxon>Isotomoidea</taxon>
        <taxon>Isotomidae</taxon>
        <taxon>Proisotominae</taxon>
        <taxon>Folsomia</taxon>
    </lineage>
</organism>
<dbReference type="GO" id="GO:0017171">
    <property type="term" value="F:serine hydrolase activity"/>
    <property type="evidence" value="ECO:0007669"/>
    <property type="project" value="TreeGrafter"/>
</dbReference>
<protein>
    <submittedName>
        <fullName evidence="1">Transmembrane protein 53-B</fullName>
    </submittedName>
</protein>
<sequence>MSRKAGLTLLSSPNLQVIRNSLQTGANLKPVLIIRSLTSTTHLSPRVSFMSNGDTTGLLSNRPSLTKYRSEGRPLTILLPWLMANRKAVEKYAKVYLDKGFDVLTIGMSAAHLLLPSLYEPITTKEILPTLLSSDHDEKIIHSFSVGGFVFTRIQKHAELSPHGEKFLGTIKSQIYDSMADITSLKLGSSKSIFVRSPLLQKAFSNYVDLHLKVFSDSTKTYLESKNIFYNKPVTHAPALFLSSELDPISPPSMHRGMIDCWRGQGITCDHKVWNDTPHVGHMKVYPEEYKELVWNHLKRSGINVAEKDVIRRREETVINGGDNFTKGDNNRVPNIVQYKTL</sequence>
<accession>A0A226DIJ9</accession>
<dbReference type="Proteomes" id="UP000198287">
    <property type="component" value="Unassembled WGS sequence"/>
</dbReference>
<dbReference type="Pfam" id="PF05705">
    <property type="entry name" value="DUF829"/>
    <property type="match status" value="1"/>
</dbReference>
<evidence type="ECO:0000313" key="2">
    <source>
        <dbReference type="Proteomes" id="UP000198287"/>
    </source>
</evidence>
<keyword evidence="1" id="KW-0812">Transmembrane</keyword>
<keyword evidence="1" id="KW-0472">Membrane</keyword>
<dbReference type="InterPro" id="IPR029058">
    <property type="entry name" value="AB_hydrolase_fold"/>
</dbReference>
<evidence type="ECO:0000313" key="1">
    <source>
        <dbReference type="EMBL" id="OXA44517.1"/>
    </source>
</evidence>
<dbReference type="PANTHER" id="PTHR20908:SF1">
    <property type="entry name" value="LD15586P"/>
    <property type="match status" value="1"/>
</dbReference>
<proteinExistence type="predicted"/>
<dbReference type="OMA" id="VEAQVWD"/>
<gene>
    <name evidence="1" type="ORF">Fcan01_20473</name>
</gene>
<keyword evidence="2" id="KW-1185">Reference proteome</keyword>
<dbReference type="PANTHER" id="PTHR20908">
    <property type="entry name" value="LD15586P"/>
    <property type="match status" value="1"/>
</dbReference>
<name>A0A226DIJ9_FOLCA</name>
<comment type="caution">
    <text evidence="1">The sequence shown here is derived from an EMBL/GenBank/DDBJ whole genome shotgun (WGS) entry which is preliminary data.</text>
</comment>
<dbReference type="OrthoDB" id="77878at2759"/>
<reference evidence="1 2" key="1">
    <citation type="submission" date="2015-12" db="EMBL/GenBank/DDBJ databases">
        <title>The genome of Folsomia candida.</title>
        <authorList>
            <person name="Faddeeva A."/>
            <person name="Derks M.F."/>
            <person name="Anvar Y."/>
            <person name="Smit S."/>
            <person name="Van Straalen N."/>
            <person name="Roelofs D."/>
        </authorList>
    </citation>
    <scope>NUCLEOTIDE SEQUENCE [LARGE SCALE GENOMIC DNA]</scope>
    <source>
        <strain evidence="1 2">VU population</strain>
        <tissue evidence="1">Whole body</tissue>
    </source>
</reference>
<dbReference type="EMBL" id="LNIX01000019">
    <property type="protein sequence ID" value="OXA44517.1"/>
    <property type="molecule type" value="Genomic_DNA"/>
</dbReference>
<dbReference type="AlphaFoldDB" id="A0A226DIJ9"/>
<dbReference type="SUPFAM" id="SSF53474">
    <property type="entry name" value="alpha/beta-Hydrolases"/>
    <property type="match status" value="1"/>
</dbReference>